<organism evidence="3 4">
    <name type="scientific">Candidatus Harrisonbacteria bacterium CG10_big_fil_rev_8_21_14_0_10_42_17</name>
    <dbReference type="NCBI Taxonomy" id="1974584"/>
    <lineage>
        <taxon>Bacteria</taxon>
        <taxon>Candidatus Harrisoniibacteriota</taxon>
    </lineage>
</organism>
<dbReference type="InterPro" id="IPR001296">
    <property type="entry name" value="Glyco_trans_1"/>
</dbReference>
<evidence type="ECO:0000259" key="1">
    <source>
        <dbReference type="Pfam" id="PF00534"/>
    </source>
</evidence>
<dbReference type="Gene3D" id="3.40.50.2000">
    <property type="entry name" value="Glycogen Phosphorylase B"/>
    <property type="match status" value="4"/>
</dbReference>
<name>A0A2M6WIC3_9BACT</name>
<accession>A0A2M6WIC3</accession>
<dbReference type="InterPro" id="IPR050194">
    <property type="entry name" value="Glycosyltransferase_grp1"/>
</dbReference>
<dbReference type="PANTHER" id="PTHR45947">
    <property type="entry name" value="SULFOQUINOVOSYL TRANSFERASE SQD2"/>
    <property type="match status" value="1"/>
</dbReference>
<feature type="domain" description="Glycosyltransferase subfamily 4-like N-terminal" evidence="2">
    <location>
        <begin position="24"/>
        <end position="191"/>
    </location>
</feature>
<gene>
    <name evidence="3" type="ORF">COU08_01800</name>
</gene>
<dbReference type="CDD" id="cd03801">
    <property type="entry name" value="GT4_PimA-like"/>
    <property type="match status" value="2"/>
</dbReference>
<sequence>MSLSQGKPKKNIAVFSLAYQPFEGGAEIALREIASRIKDIHFTIFTHRFSKTWEQKEERDNITIVRLGRGSDQDWYKQRGEKRLYIKRAWQEAEKHHRHNPFDVIWASMAAYAGGAALLFKKRYPDIPLILTLQEGDTEKHILERVGFLLPVWKKIFTAADHIQVISTYLKTFAKRHGAQGQISIIPNGVSDVRERTKHGDGKTIITTSRLVPKNGVDTLIKAFAFLNYQLPTTNYKLIIVGGGPEEERLKKLAKEENVSERVVFKGQMPSEKIGAELEQADIFVRLSRSEGLGSSFLEAMAKGLPVIGTRVGGIPDFLIDNETGLFAEIDNPEDCAAKIEKLIRSKELQERLGEKGRSLVKEKYTWEIVSKGFEIILQNTQPRINCLITTGIFPPEIGGSATYSSTLLQEFTKKNIIARVLTYGKGNKKGVIYISKKIPKGLRHAIFGIKLIALGLRSDILLAADSSIAAATVTAYVAKMIKKPYLVRVTGDYAWEQGVQRFGVKEFMNEFQRKAYRGRVNILRKAQRFAVENATYVIAPSEYLAKITAGWGVKCEKIKVISNNVEINESGIKKEEIREKIGIAKNNFLLVSTGRLVPWKGFATVIDTVQELRQKKKEIQLFIIGDGPDKEKLQQRIKEKNAEQYIFLIGRMPKKTLAQYIEASDIFVLNTAYEGFSHQLIEAMQLGCAIITTRVGGNEELIKNGKTGILIEYNKKEELRNNINKLIESRTMRNKLGENAKEESKQYSGEAMIEATNKLLREALKS</sequence>
<protein>
    <recommendedName>
        <fullName evidence="5">Glycosyltransferase</fullName>
    </recommendedName>
</protein>
<evidence type="ECO:0008006" key="5">
    <source>
        <dbReference type="Google" id="ProtNLM"/>
    </source>
</evidence>
<dbReference type="AlphaFoldDB" id="A0A2M6WIC3"/>
<evidence type="ECO:0000313" key="4">
    <source>
        <dbReference type="Proteomes" id="UP000228635"/>
    </source>
</evidence>
<dbReference type="Pfam" id="PF00534">
    <property type="entry name" value="Glycos_transf_1"/>
    <property type="match status" value="2"/>
</dbReference>
<evidence type="ECO:0000313" key="3">
    <source>
        <dbReference type="EMBL" id="PIT92532.1"/>
    </source>
</evidence>
<dbReference type="Pfam" id="PF13439">
    <property type="entry name" value="Glyco_transf_4"/>
    <property type="match status" value="1"/>
</dbReference>
<dbReference type="EMBL" id="PFBA01000015">
    <property type="protein sequence ID" value="PIT92532.1"/>
    <property type="molecule type" value="Genomic_DNA"/>
</dbReference>
<dbReference type="Proteomes" id="UP000228635">
    <property type="component" value="Unassembled WGS sequence"/>
</dbReference>
<dbReference type="PANTHER" id="PTHR45947:SF14">
    <property type="entry name" value="SLL1723 PROTEIN"/>
    <property type="match status" value="1"/>
</dbReference>
<reference evidence="4" key="1">
    <citation type="submission" date="2017-09" db="EMBL/GenBank/DDBJ databases">
        <title>Depth-based differentiation of microbial function through sediment-hosted aquifers and enrichment of novel symbionts in the deep terrestrial subsurface.</title>
        <authorList>
            <person name="Probst A.J."/>
            <person name="Ladd B."/>
            <person name="Jarett J.K."/>
            <person name="Geller-Mcgrath D.E."/>
            <person name="Sieber C.M.K."/>
            <person name="Emerson J.B."/>
            <person name="Anantharaman K."/>
            <person name="Thomas B.C."/>
            <person name="Malmstrom R."/>
            <person name="Stieglmeier M."/>
            <person name="Klingl A."/>
            <person name="Woyke T."/>
            <person name="Ryan C.M."/>
            <person name="Banfield J.F."/>
        </authorList>
    </citation>
    <scope>NUCLEOTIDE SEQUENCE [LARGE SCALE GENOMIC DNA]</scope>
</reference>
<feature type="domain" description="Glycosyl transferase family 1" evidence="1">
    <location>
        <begin position="196"/>
        <end position="359"/>
    </location>
</feature>
<dbReference type="SUPFAM" id="SSF53756">
    <property type="entry name" value="UDP-Glycosyltransferase/glycogen phosphorylase"/>
    <property type="match status" value="2"/>
</dbReference>
<proteinExistence type="predicted"/>
<evidence type="ECO:0000259" key="2">
    <source>
        <dbReference type="Pfam" id="PF13439"/>
    </source>
</evidence>
<feature type="domain" description="Glycosyl transferase family 1" evidence="1">
    <location>
        <begin position="575"/>
        <end position="743"/>
    </location>
</feature>
<comment type="caution">
    <text evidence="3">The sequence shown here is derived from an EMBL/GenBank/DDBJ whole genome shotgun (WGS) entry which is preliminary data.</text>
</comment>
<dbReference type="InterPro" id="IPR028098">
    <property type="entry name" value="Glyco_trans_4-like_N"/>
</dbReference>
<dbReference type="GO" id="GO:0016757">
    <property type="term" value="F:glycosyltransferase activity"/>
    <property type="evidence" value="ECO:0007669"/>
    <property type="project" value="InterPro"/>
</dbReference>